<evidence type="ECO:0000256" key="2">
    <source>
        <dbReference type="ARBA" id="ARBA00022670"/>
    </source>
</evidence>
<protein>
    <submittedName>
        <fullName evidence="5">Peptidase</fullName>
    </submittedName>
</protein>
<proteinExistence type="inferred from homology"/>
<dbReference type="PANTHER" id="PTHR20842:SF0">
    <property type="entry name" value="ALPHA-ASPARTYL DIPEPTIDASE"/>
    <property type="match status" value="1"/>
</dbReference>
<evidence type="ECO:0000256" key="4">
    <source>
        <dbReference type="ARBA" id="ARBA00022825"/>
    </source>
</evidence>
<dbReference type="RefSeq" id="WP_061947571.1">
    <property type="nucleotide sequence ID" value="NZ_LTAO01000002.1"/>
</dbReference>
<name>A0A161QA94_9BACI</name>
<keyword evidence="4" id="KW-0720">Serine protease</keyword>
<evidence type="ECO:0000256" key="3">
    <source>
        <dbReference type="ARBA" id="ARBA00022801"/>
    </source>
</evidence>
<evidence type="ECO:0000313" key="6">
    <source>
        <dbReference type="Proteomes" id="UP000075806"/>
    </source>
</evidence>
<dbReference type="GO" id="GO:0008236">
    <property type="term" value="F:serine-type peptidase activity"/>
    <property type="evidence" value="ECO:0007669"/>
    <property type="project" value="UniProtKB-KW"/>
</dbReference>
<dbReference type="Proteomes" id="UP000075806">
    <property type="component" value="Unassembled WGS sequence"/>
</dbReference>
<dbReference type="SUPFAM" id="SSF52317">
    <property type="entry name" value="Class I glutamine amidotransferase-like"/>
    <property type="match status" value="1"/>
</dbReference>
<sequence>MKMFLSSSFADTVDLFSEFIDEDPNGKVVTFIPTASTPEVITHYVDSAKVAFKNLGITAEILDISIASPSEIEEKLSKNDYIYVSGGNTFFLLQELVKTGSDKLLIEQIKKGKLYIGESAGSIVMSPNIEYVAFMDDKTQAPNLTNFTGLNQIQQYLIPHFGNEYFNDATKKIIEYYNTKLDLLPITNDQALLINSDDIVVR</sequence>
<comment type="similarity">
    <text evidence="1">Belongs to the peptidase S51 family.</text>
</comment>
<keyword evidence="2" id="KW-0645">Protease</keyword>
<gene>
    <name evidence="5" type="ORF">AZF04_14600</name>
</gene>
<keyword evidence="3" id="KW-0378">Hydrolase</keyword>
<dbReference type="PANTHER" id="PTHR20842">
    <property type="entry name" value="PROTEASE S51 ALPHA-ASPARTYL DIPEPTIDASE"/>
    <property type="match status" value="1"/>
</dbReference>
<comment type="caution">
    <text evidence="5">The sequence shown here is derived from an EMBL/GenBank/DDBJ whole genome shotgun (WGS) entry which is preliminary data.</text>
</comment>
<dbReference type="InterPro" id="IPR029062">
    <property type="entry name" value="Class_I_gatase-like"/>
</dbReference>
<evidence type="ECO:0000313" key="5">
    <source>
        <dbReference type="EMBL" id="KYG34411.1"/>
    </source>
</evidence>
<dbReference type="InterPro" id="IPR005320">
    <property type="entry name" value="Peptidase_S51"/>
</dbReference>
<keyword evidence="6" id="KW-1185">Reference proteome</keyword>
<dbReference type="Gene3D" id="3.40.50.880">
    <property type="match status" value="1"/>
</dbReference>
<dbReference type="OrthoDB" id="9778515at2"/>
<reference evidence="5" key="1">
    <citation type="submission" date="2016-02" db="EMBL/GenBank/DDBJ databases">
        <title>Genome sequence of Bacillus trypoxylicola KCTC 13244(T).</title>
        <authorList>
            <person name="Jeong H."/>
            <person name="Park S.-H."/>
            <person name="Choi S.-K."/>
        </authorList>
    </citation>
    <scope>NUCLEOTIDE SEQUENCE [LARGE SCALE GENOMIC DNA]</scope>
    <source>
        <strain evidence="5">KCTC 13244</strain>
    </source>
</reference>
<dbReference type="Pfam" id="PF03575">
    <property type="entry name" value="Peptidase_S51"/>
    <property type="match status" value="1"/>
</dbReference>
<dbReference type="AlphaFoldDB" id="A0A161QA94"/>
<accession>A0A161QA94</accession>
<dbReference type="EMBL" id="LTAO01000002">
    <property type="protein sequence ID" value="KYG34411.1"/>
    <property type="molecule type" value="Genomic_DNA"/>
</dbReference>
<dbReference type="GO" id="GO:0006508">
    <property type="term" value="P:proteolysis"/>
    <property type="evidence" value="ECO:0007669"/>
    <property type="project" value="UniProtKB-KW"/>
</dbReference>
<organism evidence="5 6">
    <name type="scientific">Alkalihalobacillus trypoxylicola</name>
    <dbReference type="NCBI Taxonomy" id="519424"/>
    <lineage>
        <taxon>Bacteria</taxon>
        <taxon>Bacillati</taxon>
        <taxon>Bacillota</taxon>
        <taxon>Bacilli</taxon>
        <taxon>Bacillales</taxon>
        <taxon>Bacillaceae</taxon>
        <taxon>Alkalihalobacillus</taxon>
    </lineage>
</organism>
<evidence type="ECO:0000256" key="1">
    <source>
        <dbReference type="ARBA" id="ARBA00006534"/>
    </source>
</evidence>